<feature type="transmembrane region" description="Helical" evidence="2">
    <location>
        <begin position="239"/>
        <end position="266"/>
    </location>
</feature>
<name>A0AB39RE95_9ACTN</name>
<feature type="region of interest" description="Disordered" evidence="1">
    <location>
        <begin position="1"/>
        <end position="100"/>
    </location>
</feature>
<accession>A0AB39RE95</accession>
<feature type="transmembrane region" description="Helical" evidence="2">
    <location>
        <begin position="278"/>
        <end position="295"/>
    </location>
</feature>
<dbReference type="AlphaFoldDB" id="A0AB39RE95"/>
<dbReference type="RefSeq" id="WP_369246346.1">
    <property type="nucleotide sequence ID" value="NZ_CP163443.1"/>
</dbReference>
<feature type="compositionally biased region" description="Pro residues" evidence="1">
    <location>
        <begin position="59"/>
        <end position="93"/>
    </location>
</feature>
<keyword evidence="2" id="KW-0472">Membrane</keyword>
<protein>
    <recommendedName>
        <fullName evidence="4">Integral membrane protein</fullName>
    </recommendedName>
</protein>
<gene>
    <name evidence="3" type="ORF">AB5J53_16130</name>
</gene>
<evidence type="ECO:0000256" key="1">
    <source>
        <dbReference type="SAM" id="MobiDB-lite"/>
    </source>
</evidence>
<evidence type="ECO:0000256" key="2">
    <source>
        <dbReference type="SAM" id="Phobius"/>
    </source>
</evidence>
<organism evidence="3">
    <name type="scientific">Streptomyces sp. R41</name>
    <dbReference type="NCBI Taxonomy" id="3238632"/>
    <lineage>
        <taxon>Bacteria</taxon>
        <taxon>Bacillati</taxon>
        <taxon>Actinomycetota</taxon>
        <taxon>Actinomycetes</taxon>
        <taxon>Kitasatosporales</taxon>
        <taxon>Streptomycetaceae</taxon>
        <taxon>Streptomyces</taxon>
    </lineage>
</organism>
<sequence>MYPGQQQGPYPPQQGYPQQPYPPQQPYAPQQPYPPQQGSPQQPYPPQQPYAPQQGYPQQPYPPQQGSPQQPYPPQQGYPQQPYQPYPPQPQQPMAPQQNLGDARMRLDPSLSAGQRELVLKIQQTSKVYAFGFVLGIPLTFGGAHYGITEKPIGFAGTALGLVGLVVGVLALMKARGLKEQLRRLTPDAWRSPAAHLPSARKAATQAAYVNGVLVLLSLSAAGYLLVKGADWGAYGNSFGFGGLMLAAFIPLGMGIAAATTIPQLLQVVPAGARVGQSLYSIIMALGALILFNGIKGFDPLPIAVGGTVTAICLGAMSILGKATKRMRGESS</sequence>
<feature type="transmembrane region" description="Helical" evidence="2">
    <location>
        <begin position="301"/>
        <end position="320"/>
    </location>
</feature>
<proteinExistence type="predicted"/>
<evidence type="ECO:0008006" key="4">
    <source>
        <dbReference type="Google" id="ProtNLM"/>
    </source>
</evidence>
<dbReference type="EMBL" id="CP163443">
    <property type="protein sequence ID" value="XDQ53084.1"/>
    <property type="molecule type" value="Genomic_DNA"/>
</dbReference>
<feature type="transmembrane region" description="Helical" evidence="2">
    <location>
        <begin position="154"/>
        <end position="173"/>
    </location>
</feature>
<feature type="transmembrane region" description="Helical" evidence="2">
    <location>
        <begin position="128"/>
        <end position="148"/>
    </location>
</feature>
<reference evidence="3" key="1">
    <citation type="submission" date="2024-07" db="EMBL/GenBank/DDBJ databases">
        <authorList>
            <person name="Yu S.T."/>
        </authorList>
    </citation>
    <scope>NUCLEOTIDE SEQUENCE</scope>
    <source>
        <strain evidence="3">R41</strain>
    </source>
</reference>
<evidence type="ECO:0000313" key="3">
    <source>
        <dbReference type="EMBL" id="XDQ53084.1"/>
    </source>
</evidence>
<keyword evidence="2" id="KW-0812">Transmembrane</keyword>
<feature type="transmembrane region" description="Helical" evidence="2">
    <location>
        <begin position="208"/>
        <end position="227"/>
    </location>
</feature>
<keyword evidence="2" id="KW-1133">Transmembrane helix</keyword>
<feature type="compositionally biased region" description="Pro residues" evidence="1">
    <location>
        <begin position="9"/>
        <end position="49"/>
    </location>
</feature>